<dbReference type="PANTHER" id="PTHR36433:SF2">
    <property type="entry name" value="YXEA FAMILY PROTEIN"/>
    <property type="match status" value="1"/>
</dbReference>
<dbReference type="EMBL" id="WKKV01000010">
    <property type="protein sequence ID" value="MSE03750.1"/>
    <property type="molecule type" value="Genomic_DNA"/>
</dbReference>
<dbReference type="NCBIfam" id="TIGR01655">
    <property type="entry name" value="yxeA_fam"/>
    <property type="match status" value="1"/>
</dbReference>
<dbReference type="InterPro" id="IPR006542">
    <property type="entry name" value="DUF1093"/>
</dbReference>
<gene>
    <name evidence="1" type="ORF">GKC39_16985</name>
</gene>
<dbReference type="PANTHER" id="PTHR36433">
    <property type="entry name" value="HYPOTHETICAL CYTOSOLIC PROTEIN"/>
    <property type="match status" value="1"/>
</dbReference>
<dbReference type="AlphaFoldDB" id="A0A6A8LNN6"/>
<reference evidence="1" key="1">
    <citation type="submission" date="2019-11" db="EMBL/GenBank/DDBJ databases">
        <title>Draft Genome Sequence of Plant Growth-Promoting Rhizosphere-Associated Bacteria.</title>
        <authorList>
            <person name="Vasilyev I.Y."/>
            <person name="Radchenko V."/>
            <person name="Ilnitskaya E.V."/>
        </authorList>
    </citation>
    <scope>NUCLEOTIDE SEQUENCE</scope>
    <source>
        <strain evidence="1">VRA_517_n</strain>
    </source>
</reference>
<comment type="caution">
    <text evidence="1">The sequence shown here is derived from an EMBL/GenBank/DDBJ whole genome shotgun (WGS) entry which is preliminary data.</text>
</comment>
<dbReference type="Pfam" id="PF06486">
    <property type="entry name" value="DUF1093"/>
    <property type="match status" value="1"/>
</dbReference>
<dbReference type="Gene3D" id="2.40.50.480">
    <property type="match status" value="1"/>
</dbReference>
<organism evidence="1">
    <name type="scientific">Bacillus velezensis</name>
    <dbReference type="NCBI Taxonomy" id="492670"/>
    <lineage>
        <taxon>Bacteria</taxon>
        <taxon>Bacillati</taxon>
        <taxon>Bacillota</taxon>
        <taxon>Bacilli</taxon>
        <taxon>Bacillales</taxon>
        <taxon>Bacillaceae</taxon>
        <taxon>Bacillus</taxon>
        <taxon>Bacillus amyloliquefaciens group</taxon>
    </lineage>
</organism>
<dbReference type="RefSeq" id="WP_003156104.1">
    <property type="nucleotide sequence ID" value="NZ_AP024501.1"/>
</dbReference>
<evidence type="ECO:0000313" key="1">
    <source>
        <dbReference type="EMBL" id="MSE03750.1"/>
    </source>
</evidence>
<accession>A0A6A8LNN6</accession>
<dbReference type="PROSITE" id="PS51257">
    <property type="entry name" value="PROKAR_LIPOPROTEIN"/>
    <property type="match status" value="1"/>
</dbReference>
<sequence>MKNMSIFIIILGCLSVFILGGCADQGAVLESDYYVQIHGKAEKNKNNSNYVYNLEGYNEKGKKKMVSFFVEKPYQEGDIVRVPRSYEGYTGESEAIKAEKLPEKIKDRFNIEK</sequence>
<proteinExistence type="predicted"/>
<name>A0A6A8LNN6_BACVE</name>
<protein>
    <submittedName>
        <fullName evidence="1">YxeA family protein</fullName>
    </submittedName>
</protein>
<dbReference type="SUPFAM" id="SSF159121">
    <property type="entry name" value="BC4932-like"/>
    <property type="match status" value="1"/>
</dbReference>
<dbReference type="InterPro" id="IPR036166">
    <property type="entry name" value="YxeA-like_sf"/>
</dbReference>